<dbReference type="SUPFAM" id="SSF51905">
    <property type="entry name" value="FAD/NAD(P)-binding domain"/>
    <property type="match status" value="1"/>
</dbReference>
<keyword evidence="2" id="KW-0285">Flavoprotein</keyword>
<evidence type="ECO:0000256" key="5">
    <source>
        <dbReference type="ARBA" id="ARBA00023033"/>
    </source>
</evidence>
<feature type="domain" description="FAD-binding" evidence="6">
    <location>
        <begin position="26"/>
        <end position="375"/>
    </location>
</feature>
<dbReference type="InterPro" id="IPR002938">
    <property type="entry name" value="FAD-bd"/>
</dbReference>
<dbReference type="EMBL" id="ML178824">
    <property type="protein sequence ID" value="TFL01872.1"/>
    <property type="molecule type" value="Genomic_DNA"/>
</dbReference>
<dbReference type="OrthoDB" id="1878542at2759"/>
<accession>A0A5C3QJD9</accession>
<protein>
    <recommendedName>
        <fullName evidence="6">FAD-binding domain-containing protein</fullName>
    </recommendedName>
</protein>
<gene>
    <name evidence="7" type="ORF">BDV98DRAFT_593087</name>
</gene>
<evidence type="ECO:0000256" key="3">
    <source>
        <dbReference type="ARBA" id="ARBA00022827"/>
    </source>
</evidence>
<evidence type="ECO:0000313" key="7">
    <source>
        <dbReference type="EMBL" id="TFL01872.1"/>
    </source>
</evidence>
<dbReference type="STRING" id="1884261.A0A5C3QJD9"/>
<name>A0A5C3QJD9_9AGAR</name>
<dbReference type="Pfam" id="PF01494">
    <property type="entry name" value="FAD_binding_3"/>
    <property type="match status" value="1"/>
</dbReference>
<dbReference type="InterPro" id="IPR050493">
    <property type="entry name" value="FAD-dep_Monooxygenase_BioMet"/>
</dbReference>
<evidence type="ECO:0000256" key="1">
    <source>
        <dbReference type="ARBA" id="ARBA00007992"/>
    </source>
</evidence>
<dbReference type="GO" id="GO:0004497">
    <property type="term" value="F:monooxygenase activity"/>
    <property type="evidence" value="ECO:0007669"/>
    <property type="project" value="UniProtKB-KW"/>
</dbReference>
<keyword evidence="3" id="KW-0274">FAD</keyword>
<comment type="similarity">
    <text evidence="1">Belongs to the paxM FAD-dependent monooxygenase family.</text>
</comment>
<keyword evidence="8" id="KW-1185">Reference proteome</keyword>
<evidence type="ECO:0000259" key="6">
    <source>
        <dbReference type="Pfam" id="PF01494"/>
    </source>
</evidence>
<keyword evidence="5" id="KW-0503">Monooxygenase</keyword>
<sequence length="483" mass="53555">MDALNALPAIEALPLYGGRKASASLDIIVVGAGLGGLSTAFCLAQAGHNVAVVEATTSLGEVGAGIQISPNVTRLLFRWGLKDELTKVVVEPSGVSFRRYLTGELVGRTLWGNRMLQDHDAPYYHIHRADYQQLLYRLVKPWIKVHWNSRVTFADPTHISITLQNGETLVADMIIGADGIKSKLRETVAGCTGRPVPTGDAAYRAVIPTEQMHNDPDLKHLVDETEMAIWMGPKKHVVGYCLRAKKEYNLVMLHPDEHTGQASSESWTAEASVEQMRNEFVGWEPRVQKLLGMVKSTLNWKLLDRDPLDRWVHENGRIALMGDACHPMLPYRAQGAAMATEDAITLGVLFSHITDRTQIGPLLHAYQRLRHARATTCQLDSRMNQRNYHLEDGPEQEARDAAMREVMSIELLDTPSSGEPAQATCANLWADKDKSKLQFSYDAEAVAEEWWNAVGKYEIGSAGVEKHSRRVRVAPVAPTTADQ</sequence>
<dbReference type="AlphaFoldDB" id="A0A5C3QJD9"/>
<organism evidence="7 8">
    <name type="scientific">Pterulicium gracile</name>
    <dbReference type="NCBI Taxonomy" id="1884261"/>
    <lineage>
        <taxon>Eukaryota</taxon>
        <taxon>Fungi</taxon>
        <taxon>Dikarya</taxon>
        <taxon>Basidiomycota</taxon>
        <taxon>Agaricomycotina</taxon>
        <taxon>Agaricomycetes</taxon>
        <taxon>Agaricomycetidae</taxon>
        <taxon>Agaricales</taxon>
        <taxon>Pleurotineae</taxon>
        <taxon>Pterulaceae</taxon>
        <taxon>Pterulicium</taxon>
    </lineage>
</organism>
<dbReference type="GO" id="GO:0071949">
    <property type="term" value="F:FAD binding"/>
    <property type="evidence" value="ECO:0007669"/>
    <property type="project" value="InterPro"/>
</dbReference>
<dbReference type="PANTHER" id="PTHR13789:SF147">
    <property type="entry name" value="PUTATIVE (AFU_ORTHOLOGUE AFUA_2G01950)-RELATED"/>
    <property type="match status" value="1"/>
</dbReference>
<reference evidence="7 8" key="1">
    <citation type="journal article" date="2019" name="Nat. Ecol. Evol.">
        <title>Megaphylogeny resolves global patterns of mushroom evolution.</title>
        <authorList>
            <person name="Varga T."/>
            <person name="Krizsan K."/>
            <person name="Foldi C."/>
            <person name="Dima B."/>
            <person name="Sanchez-Garcia M."/>
            <person name="Sanchez-Ramirez S."/>
            <person name="Szollosi G.J."/>
            <person name="Szarkandi J.G."/>
            <person name="Papp V."/>
            <person name="Albert L."/>
            <person name="Andreopoulos W."/>
            <person name="Angelini C."/>
            <person name="Antonin V."/>
            <person name="Barry K.W."/>
            <person name="Bougher N.L."/>
            <person name="Buchanan P."/>
            <person name="Buyck B."/>
            <person name="Bense V."/>
            <person name="Catcheside P."/>
            <person name="Chovatia M."/>
            <person name="Cooper J."/>
            <person name="Damon W."/>
            <person name="Desjardin D."/>
            <person name="Finy P."/>
            <person name="Geml J."/>
            <person name="Haridas S."/>
            <person name="Hughes K."/>
            <person name="Justo A."/>
            <person name="Karasinski D."/>
            <person name="Kautmanova I."/>
            <person name="Kiss B."/>
            <person name="Kocsube S."/>
            <person name="Kotiranta H."/>
            <person name="LaButti K.M."/>
            <person name="Lechner B.E."/>
            <person name="Liimatainen K."/>
            <person name="Lipzen A."/>
            <person name="Lukacs Z."/>
            <person name="Mihaltcheva S."/>
            <person name="Morgado L.N."/>
            <person name="Niskanen T."/>
            <person name="Noordeloos M.E."/>
            <person name="Ohm R.A."/>
            <person name="Ortiz-Santana B."/>
            <person name="Ovrebo C."/>
            <person name="Racz N."/>
            <person name="Riley R."/>
            <person name="Savchenko A."/>
            <person name="Shiryaev A."/>
            <person name="Soop K."/>
            <person name="Spirin V."/>
            <person name="Szebenyi C."/>
            <person name="Tomsovsky M."/>
            <person name="Tulloss R.E."/>
            <person name="Uehling J."/>
            <person name="Grigoriev I.V."/>
            <person name="Vagvolgyi C."/>
            <person name="Papp T."/>
            <person name="Martin F.M."/>
            <person name="Miettinen O."/>
            <person name="Hibbett D.S."/>
            <person name="Nagy L.G."/>
        </authorList>
    </citation>
    <scope>NUCLEOTIDE SEQUENCE [LARGE SCALE GENOMIC DNA]</scope>
    <source>
        <strain evidence="7 8">CBS 309.79</strain>
    </source>
</reference>
<dbReference type="SUPFAM" id="SSF54373">
    <property type="entry name" value="FAD-linked reductases, C-terminal domain"/>
    <property type="match status" value="1"/>
</dbReference>
<dbReference type="Gene3D" id="3.50.50.60">
    <property type="entry name" value="FAD/NAD(P)-binding domain"/>
    <property type="match status" value="1"/>
</dbReference>
<keyword evidence="4" id="KW-0560">Oxidoreductase</keyword>
<proteinExistence type="inferred from homology"/>
<dbReference type="InterPro" id="IPR036188">
    <property type="entry name" value="FAD/NAD-bd_sf"/>
</dbReference>
<evidence type="ECO:0000256" key="2">
    <source>
        <dbReference type="ARBA" id="ARBA00022630"/>
    </source>
</evidence>
<dbReference type="PANTHER" id="PTHR13789">
    <property type="entry name" value="MONOOXYGENASE"/>
    <property type="match status" value="1"/>
</dbReference>
<dbReference type="PRINTS" id="PR00420">
    <property type="entry name" value="RNGMNOXGNASE"/>
</dbReference>
<dbReference type="FunFam" id="3.50.50.60:FF:000115">
    <property type="entry name" value="Salicylate hydroxylase, putative"/>
    <property type="match status" value="1"/>
</dbReference>
<dbReference type="Proteomes" id="UP000305067">
    <property type="component" value="Unassembled WGS sequence"/>
</dbReference>
<evidence type="ECO:0000313" key="8">
    <source>
        <dbReference type="Proteomes" id="UP000305067"/>
    </source>
</evidence>
<evidence type="ECO:0000256" key="4">
    <source>
        <dbReference type="ARBA" id="ARBA00023002"/>
    </source>
</evidence>